<comment type="subcellular location">
    <subcellularLocation>
        <location evidence="1">Cell projection</location>
        <location evidence="1">Cilium</location>
        <location evidence="1">Flagellum</location>
    </subcellularLocation>
</comment>
<dbReference type="RefSeq" id="XP_029234372.1">
    <property type="nucleotide sequence ID" value="XM_029385799.1"/>
</dbReference>
<evidence type="ECO:0000256" key="2">
    <source>
        <dbReference type="ARBA" id="ARBA00016322"/>
    </source>
</evidence>
<dbReference type="InterPro" id="IPR042814">
    <property type="entry name" value="Morn5"/>
</dbReference>
<dbReference type="OrthoDB" id="294378at2759"/>
<dbReference type="AlphaFoldDB" id="A0A422MXI8"/>
<comment type="caution">
    <text evidence="8">The sequence shown here is derived from an EMBL/GenBank/DDBJ whole genome shotgun (WGS) entry which is preliminary data.</text>
</comment>
<evidence type="ECO:0000256" key="4">
    <source>
        <dbReference type="ARBA" id="ARBA00022846"/>
    </source>
</evidence>
<dbReference type="EMBL" id="MKGL01000510">
    <property type="protein sequence ID" value="RNE97926.1"/>
    <property type="molecule type" value="Genomic_DNA"/>
</dbReference>
<dbReference type="GO" id="GO:0031514">
    <property type="term" value="C:motile cilium"/>
    <property type="evidence" value="ECO:0007669"/>
    <property type="project" value="UniProtKB-SubCell"/>
</dbReference>
<feature type="compositionally biased region" description="Polar residues" evidence="7">
    <location>
        <begin position="289"/>
        <end position="303"/>
    </location>
</feature>
<evidence type="ECO:0000256" key="5">
    <source>
        <dbReference type="ARBA" id="ARBA00023069"/>
    </source>
</evidence>
<feature type="region of interest" description="Disordered" evidence="7">
    <location>
        <begin position="281"/>
        <end position="303"/>
    </location>
</feature>
<keyword evidence="4" id="KW-0282">Flagellum</keyword>
<gene>
    <name evidence="8" type="ORF">TraAM80_09095</name>
</gene>
<organism evidence="8 9">
    <name type="scientific">Trypanosoma rangeli</name>
    <dbReference type="NCBI Taxonomy" id="5698"/>
    <lineage>
        <taxon>Eukaryota</taxon>
        <taxon>Discoba</taxon>
        <taxon>Euglenozoa</taxon>
        <taxon>Kinetoplastea</taxon>
        <taxon>Metakinetoplastina</taxon>
        <taxon>Trypanosomatida</taxon>
        <taxon>Trypanosomatidae</taxon>
        <taxon>Trypanosoma</taxon>
        <taxon>Herpetosoma</taxon>
    </lineage>
</organism>
<dbReference type="GeneID" id="40333028"/>
<keyword evidence="5" id="KW-0969">Cilium</keyword>
<evidence type="ECO:0000313" key="9">
    <source>
        <dbReference type="Proteomes" id="UP000283634"/>
    </source>
</evidence>
<dbReference type="Pfam" id="PF02493">
    <property type="entry name" value="MORN"/>
    <property type="match status" value="2"/>
</dbReference>
<evidence type="ECO:0000313" key="8">
    <source>
        <dbReference type="EMBL" id="RNE97926.1"/>
    </source>
</evidence>
<feature type="non-terminal residue" evidence="8">
    <location>
        <position position="502"/>
    </location>
</feature>
<evidence type="ECO:0000256" key="7">
    <source>
        <dbReference type="SAM" id="MobiDB-lite"/>
    </source>
</evidence>
<sequence>MFYTGCSYQGEMTPDGKRFHGQGVYTFANGDTYVGAFKDGRMHGHGTLFFTAERGGGQYRGVWEDGRNLSGALVFSDGLVYGSGDSTSTVHATAVSNSISLIDTPKPEVKCGVDGGATLSMDSGRKCNTSEKIAEEWLYCREGDRRLWAEHLREVMPVLPMQSVLGGVRVPQSSRWAVEPVVAPSVAAEAKIPATFVLGQPRSLAEIPTRFWEEAQQREAVIASMELPTPPFKGAQAGAGREETMVDNGGKPAINLSLRIIAPLESEAMRRAIAAAVSASESATKALQKRNSASTQPLTSSDNTVQNEVGHFIAPSETHALGNKTVSTEMTLGSRPMHVPDELKGSLALTDESQLENGYHTPRKLSSRNSTVAPCLSKLPSSVLFASHGQLAAESKGKVCKALVETTHKVASEATTEDDVPSINVEAIMAASLVQQKSETDVKRQDYLQEQECEDKENAHEEEHQQLEDAHEEEHPQFEDANEEEHPQLEDANEEEHPQLED</sequence>
<dbReference type="InterPro" id="IPR003409">
    <property type="entry name" value="MORN"/>
</dbReference>
<dbReference type="VEuPathDB" id="TriTrypDB:TRSC58_06297"/>
<dbReference type="SUPFAM" id="SSF82185">
    <property type="entry name" value="Histone H3 K4-specific methyltransferase SET7/9 N-terminal domain"/>
    <property type="match status" value="1"/>
</dbReference>
<accession>A0A422MXI8</accession>
<evidence type="ECO:0000256" key="6">
    <source>
        <dbReference type="ARBA" id="ARBA00023273"/>
    </source>
</evidence>
<evidence type="ECO:0000256" key="3">
    <source>
        <dbReference type="ARBA" id="ARBA00022737"/>
    </source>
</evidence>
<evidence type="ECO:0000256" key="1">
    <source>
        <dbReference type="ARBA" id="ARBA00004230"/>
    </source>
</evidence>
<feature type="compositionally biased region" description="Basic and acidic residues" evidence="7">
    <location>
        <begin position="438"/>
        <end position="447"/>
    </location>
</feature>
<protein>
    <recommendedName>
        <fullName evidence="2">MORN repeat-containing protein 5</fullName>
    </recommendedName>
</protein>
<dbReference type="PANTHER" id="PTHR46437">
    <property type="entry name" value="MORN REPEAT-CONTAINING PROTEIN 5"/>
    <property type="match status" value="1"/>
</dbReference>
<reference evidence="8 9" key="1">
    <citation type="journal article" date="2018" name="BMC Genomics">
        <title>Genomic comparison of Trypanosoma conorhini and Trypanosoma rangeli to Trypanosoma cruzi strains of high and low virulence.</title>
        <authorList>
            <person name="Bradwell K.R."/>
            <person name="Koparde V.N."/>
            <person name="Matveyev A.V."/>
            <person name="Serrano M.G."/>
            <person name="Alves J.M."/>
            <person name="Parikh H."/>
            <person name="Huang B."/>
            <person name="Lee V."/>
            <person name="Espinosa-Alvarez O."/>
            <person name="Ortiz P.A."/>
            <person name="Costa-Martins A.G."/>
            <person name="Teixeira M.M."/>
            <person name="Buck G.A."/>
        </authorList>
    </citation>
    <scope>NUCLEOTIDE SEQUENCE [LARGE SCALE GENOMIC DNA]</scope>
    <source>
        <strain evidence="8 9">AM80</strain>
    </source>
</reference>
<keyword evidence="6" id="KW-0966">Cell projection</keyword>
<name>A0A422MXI8_TRYRA</name>
<feature type="region of interest" description="Disordered" evidence="7">
    <location>
        <begin position="435"/>
        <end position="502"/>
    </location>
</feature>
<dbReference type="SMART" id="SM00698">
    <property type="entry name" value="MORN"/>
    <property type="match status" value="2"/>
</dbReference>
<dbReference type="OMA" id="INVEAIM"/>
<dbReference type="PANTHER" id="PTHR46437:SF1">
    <property type="entry name" value="MORN REPEAT-CONTAINING PROTEIN 5"/>
    <property type="match status" value="1"/>
</dbReference>
<keyword evidence="3" id="KW-0677">Repeat</keyword>
<feature type="compositionally biased region" description="Basic and acidic residues" evidence="7">
    <location>
        <begin position="456"/>
        <end position="502"/>
    </location>
</feature>
<proteinExistence type="predicted"/>
<keyword evidence="9" id="KW-1185">Reference proteome</keyword>
<dbReference type="Gene3D" id="2.20.110.10">
    <property type="entry name" value="Histone H3 K4-specific methyltransferase SET7/9 N-terminal domain"/>
    <property type="match status" value="1"/>
</dbReference>
<dbReference type="Proteomes" id="UP000283634">
    <property type="component" value="Unassembled WGS sequence"/>
</dbReference>